<protein>
    <submittedName>
        <fullName evidence="1">Uncharacterized protein</fullName>
    </submittedName>
</protein>
<dbReference type="Proteomes" id="UP000316253">
    <property type="component" value="Unassembled WGS sequence"/>
</dbReference>
<evidence type="ECO:0000313" key="2">
    <source>
        <dbReference type="Proteomes" id="UP000316253"/>
    </source>
</evidence>
<gene>
    <name evidence="1" type="ORF">CEO22_605</name>
</gene>
<name>A0A554J9S7_9BACT</name>
<comment type="caution">
    <text evidence="1">The sequence shown here is derived from an EMBL/GenBank/DDBJ whole genome shotgun (WGS) entry which is preliminary data.</text>
</comment>
<dbReference type="EMBL" id="VMFD01000065">
    <property type="protein sequence ID" value="TSC65119.1"/>
    <property type="molecule type" value="Genomic_DNA"/>
</dbReference>
<evidence type="ECO:0000313" key="1">
    <source>
        <dbReference type="EMBL" id="TSC65119.1"/>
    </source>
</evidence>
<proteinExistence type="predicted"/>
<accession>A0A554J9S7</accession>
<organism evidence="1 2">
    <name type="scientific">Candidatus Berkelbacteria bacterium Gr01-1014_85</name>
    <dbReference type="NCBI Taxonomy" id="2017150"/>
    <lineage>
        <taxon>Bacteria</taxon>
        <taxon>Candidatus Berkelbacteria</taxon>
    </lineage>
</organism>
<sequence length="37" mass="4003">MQTIDHKIAELLTKLGLSPELTATLSAQIKLAVANRL</sequence>
<dbReference type="AlphaFoldDB" id="A0A554J9S7"/>
<feature type="non-terminal residue" evidence="1">
    <location>
        <position position="37"/>
    </location>
</feature>
<reference evidence="1 2" key="1">
    <citation type="submission" date="2017-08" db="EMBL/GenBank/DDBJ databases">
        <title>Mechanisms for carbon and nitrogen cycling indicate functional differentiation within the Candidate Phyla Radiation.</title>
        <authorList>
            <person name="Danczak R.E."/>
            <person name="Johnston M.D."/>
            <person name="Kenah C."/>
            <person name="Slattery M."/>
            <person name="Wrighton K.C."/>
            <person name="Wilkins M.J."/>
        </authorList>
    </citation>
    <scope>NUCLEOTIDE SEQUENCE [LARGE SCALE GENOMIC DNA]</scope>
    <source>
        <strain evidence="1">Gr01-1014_85</strain>
    </source>
</reference>